<evidence type="ECO:0000256" key="5">
    <source>
        <dbReference type="ARBA" id="ARBA00024029"/>
    </source>
</evidence>
<dbReference type="GO" id="GO:0009231">
    <property type="term" value="P:riboflavin biosynthetic process"/>
    <property type="evidence" value="ECO:0007669"/>
    <property type="project" value="TreeGrafter"/>
</dbReference>
<keyword evidence="2" id="KW-0479">Metal-binding</keyword>
<dbReference type="RefSeq" id="WP_093991217.1">
    <property type="nucleotide sequence ID" value="NZ_FXZK01000001.1"/>
</dbReference>
<keyword evidence="3 6" id="KW-0378">Hydrolase</keyword>
<proteinExistence type="inferred from homology"/>
<dbReference type="AlphaFoldDB" id="A0A238LBM9"/>
<dbReference type="InterPro" id="IPR024087">
    <property type="entry name" value="Creatininase-like_sf"/>
</dbReference>
<keyword evidence="4" id="KW-0862">Zinc</keyword>
<evidence type="ECO:0000256" key="3">
    <source>
        <dbReference type="ARBA" id="ARBA00022801"/>
    </source>
</evidence>
<dbReference type="SUPFAM" id="SSF102215">
    <property type="entry name" value="Creatininase"/>
    <property type="match status" value="1"/>
</dbReference>
<dbReference type="GO" id="GO:0046872">
    <property type="term" value="F:metal ion binding"/>
    <property type="evidence" value="ECO:0007669"/>
    <property type="project" value="UniProtKB-KW"/>
</dbReference>
<dbReference type="EC" id="3.5.2.10" evidence="6"/>
<comment type="similarity">
    <text evidence="5">Belongs to the creatininase superfamily.</text>
</comment>
<comment type="cofactor">
    <cofactor evidence="1">
        <name>Zn(2+)</name>
        <dbReference type="ChEBI" id="CHEBI:29105"/>
    </cofactor>
</comment>
<sequence length="251" mass="26842">MIRDFARMTWPEVEAALALRLPALLPIGAIEQHGAHLPLTTDHDLACGVAREVAVRTGAFLLPGLAYGDAATAQSFPGTLSIRPDTLRALVVDIGLDLKRQGIPALITVNAHFGNRDPVAQAARLLGEAGMPVLMLDHPGLEELAEALCESTPAGPGFFHADEVETSMMLALRPDAVQMDKAAPEYPEFPPTFGMEPMQLREISKSGVFGDPRPSTSETGQAFLTGIADRALPLITAFMARHGLPEGPWPR</sequence>
<protein>
    <submittedName>
        <fullName evidence="6">Creatinine amidohydrolase</fullName>
        <ecNumber evidence="6">3.5.2.10</ecNumber>
    </submittedName>
</protein>
<dbReference type="OrthoDB" id="9801445at2"/>
<evidence type="ECO:0000256" key="1">
    <source>
        <dbReference type="ARBA" id="ARBA00001947"/>
    </source>
</evidence>
<keyword evidence="7" id="KW-1185">Reference proteome</keyword>
<name>A0A238LBM9_9RHOB</name>
<dbReference type="Pfam" id="PF02633">
    <property type="entry name" value="Creatininase"/>
    <property type="match status" value="1"/>
</dbReference>
<evidence type="ECO:0000256" key="2">
    <source>
        <dbReference type="ARBA" id="ARBA00022723"/>
    </source>
</evidence>
<evidence type="ECO:0000256" key="4">
    <source>
        <dbReference type="ARBA" id="ARBA00022833"/>
    </source>
</evidence>
<dbReference type="PANTHER" id="PTHR35005">
    <property type="entry name" value="3-DEHYDRO-SCYLLO-INOSOSE HYDROLASE"/>
    <property type="match status" value="1"/>
</dbReference>
<accession>A0A238LBM9</accession>
<organism evidence="6 7">
    <name type="scientific">Flavimaricola marinus</name>
    <dbReference type="NCBI Taxonomy" id="1819565"/>
    <lineage>
        <taxon>Bacteria</taxon>
        <taxon>Pseudomonadati</taxon>
        <taxon>Pseudomonadota</taxon>
        <taxon>Alphaproteobacteria</taxon>
        <taxon>Rhodobacterales</taxon>
        <taxon>Paracoccaceae</taxon>
        <taxon>Flavimaricola</taxon>
    </lineage>
</organism>
<dbReference type="Gene3D" id="3.40.50.10310">
    <property type="entry name" value="Creatininase"/>
    <property type="match status" value="1"/>
</dbReference>
<evidence type="ECO:0000313" key="6">
    <source>
        <dbReference type="EMBL" id="SMY07137.1"/>
    </source>
</evidence>
<dbReference type="PANTHER" id="PTHR35005:SF1">
    <property type="entry name" value="2-AMINO-5-FORMYLAMINO-6-RIBOSYLAMINOPYRIMIDIN-4(3H)-ONE 5'-MONOPHOSPHATE DEFORMYLASE"/>
    <property type="match status" value="1"/>
</dbReference>
<dbReference type="GO" id="GO:0047789">
    <property type="term" value="F:creatininase activity"/>
    <property type="evidence" value="ECO:0007669"/>
    <property type="project" value="UniProtKB-EC"/>
</dbReference>
<dbReference type="EMBL" id="FXZK01000001">
    <property type="protein sequence ID" value="SMY07137.1"/>
    <property type="molecule type" value="Genomic_DNA"/>
</dbReference>
<dbReference type="Proteomes" id="UP000201613">
    <property type="component" value="Unassembled WGS sequence"/>
</dbReference>
<dbReference type="GO" id="GO:0016811">
    <property type="term" value="F:hydrolase activity, acting on carbon-nitrogen (but not peptide) bonds, in linear amides"/>
    <property type="evidence" value="ECO:0007669"/>
    <property type="project" value="TreeGrafter"/>
</dbReference>
<dbReference type="InterPro" id="IPR003785">
    <property type="entry name" value="Creatininase/forma_Hydrolase"/>
</dbReference>
<evidence type="ECO:0000313" key="7">
    <source>
        <dbReference type="Proteomes" id="UP000201613"/>
    </source>
</evidence>
<reference evidence="6 7" key="1">
    <citation type="submission" date="2017-05" db="EMBL/GenBank/DDBJ databases">
        <authorList>
            <person name="Song R."/>
            <person name="Chenine A.L."/>
            <person name="Ruprecht R.M."/>
        </authorList>
    </citation>
    <scope>NUCLEOTIDE SEQUENCE [LARGE SCALE GENOMIC DNA]</scope>
    <source>
        <strain evidence="6 7">CECT 8899</strain>
    </source>
</reference>
<gene>
    <name evidence="6" type="primary">crnA_1</name>
    <name evidence="6" type="ORF">LOM8899_01269</name>
</gene>